<feature type="coiled-coil region" evidence="1">
    <location>
        <begin position="520"/>
        <end position="547"/>
    </location>
</feature>
<evidence type="ECO:0000259" key="2">
    <source>
        <dbReference type="Pfam" id="PF00078"/>
    </source>
</evidence>
<dbReference type="SUPFAM" id="SSF56219">
    <property type="entry name" value="DNase I-like"/>
    <property type="match status" value="1"/>
</dbReference>
<sequence>MNLLLEKLVPIIEENKSLKLKVEYQQTEIEYLKREKRNNNIITFDVEELEKSTLDLIHIIKRIFKSDVNIDIDEYGINKIHRIGNANKERNKTRPVLCSFVNGWKKSEIIKSKKGLKKIYVTEDFPKEILTKRKALQEKLEEERKKGKIVFLKYDKLVVKENEFTKEKRENERPPFCRILRTCNLRTSKPLCPSRIEELKGISERIAILNIKISTQDGRDEFWSIIQAYSPTEANKKEDVDKIEDFYKLLQKTIETAHKNVIVTGDFNDQIGECHRDEKYTVGSHGGVKKAFKELDSKKNWMPNMRNEQGKCTRKRIEILNIATEYYKNLYQSKLNKPITSSINDTQDSKPVPLVLKEETERAIMTRKAGKAPDPDNFTNELLRTSISHPRPKAGITKYREYNKVYFLGFVDFHKAFDSLEHQYIRESLERQGVQTKYIRLLKIIYEKSTARIKLERKGEEFSIERGVRQGDPISPKLFSAALEIIFRRLSWERFGLNVNGENLSHLRFANDLVLFSECPKALEKMLQQLSDEIANAERNREKCVGSKEKRQIQLERINEKTKFRKVQTVCKKLKWQWTGHMLRERKEKWTKLITEWYPRGNNRIKGRQTKRWDDDLKKVAGPLCSRTANQRNEWKALDEAFVERQAVKRGEKTECRE</sequence>
<feature type="domain" description="Reverse transcriptase" evidence="2">
    <location>
        <begin position="383"/>
        <end position="548"/>
    </location>
</feature>
<dbReference type="Gene3D" id="3.60.10.10">
    <property type="entry name" value="Endonuclease/exonuclease/phosphatase"/>
    <property type="match status" value="1"/>
</dbReference>
<dbReference type="Proteomes" id="UP000299102">
    <property type="component" value="Unassembled WGS sequence"/>
</dbReference>
<dbReference type="SUPFAM" id="SSF56672">
    <property type="entry name" value="DNA/RNA polymerases"/>
    <property type="match status" value="1"/>
</dbReference>
<gene>
    <name evidence="3" type="ORF">EVAR_52358_1</name>
</gene>
<protein>
    <submittedName>
        <fullName evidence="3">Retrovirus-related Pol polyprotein from type-1 retrotransposable element R2</fullName>
    </submittedName>
</protein>
<dbReference type="Pfam" id="PF00078">
    <property type="entry name" value="RVT_1"/>
    <property type="match status" value="1"/>
</dbReference>
<keyword evidence="1" id="KW-0175">Coiled coil</keyword>
<name>A0A4C1YTU7_EUMVA</name>
<evidence type="ECO:0000313" key="3">
    <source>
        <dbReference type="EMBL" id="GBP78304.1"/>
    </source>
</evidence>
<dbReference type="EMBL" id="BGZK01001365">
    <property type="protein sequence ID" value="GBP78304.1"/>
    <property type="molecule type" value="Genomic_DNA"/>
</dbReference>
<keyword evidence="4" id="KW-1185">Reference proteome</keyword>
<dbReference type="InterPro" id="IPR036691">
    <property type="entry name" value="Endo/exonu/phosph_ase_sf"/>
</dbReference>
<comment type="caution">
    <text evidence="3">The sequence shown here is derived from an EMBL/GenBank/DDBJ whole genome shotgun (WGS) entry which is preliminary data.</text>
</comment>
<evidence type="ECO:0000256" key="1">
    <source>
        <dbReference type="SAM" id="Coils"/>
    </source>
</evidence>
<dbReference type="InterPro" id="IPR043502">
    <property type="entry name" value="DNA/RNA_pol_sf"/>
</dbReference>
<evidence type="ECO:0000313" key="4">
    <source>
        <dbReference type="Proteomes" id="UP000299102"/>
    </source>
</evidence>
<proteinExistence type="predicted"/>
<reference evidence="3 4" key="1">
    <citation type="journal article" date="2019" name="Commun. Biol.">
        <title>The bagworm genome reveals a unique fibroin gene that provides high tensile strength.</title>
        <authorList>
            <person name="Kono N."/>
            <person name="Nakamura H."/>
            <person name="Ohtoshi R."/>
            <person name="Tomita M."/>
            <person name="Numata K."/>
            <person name="Arakawa K."/>
        </authorList>
    </citation>
    <scope>NUCLEOTIDE SEQUENCE [LARGE SCALE GENOMIC DNA]</scope>
</reference>
<dbReference type="PANTHER" id="PTHR19446">
    <property type="entry name" value="REVERSE TRANSCRIPTASES"/>
    <property type="match status" value="1"/>
</dbReference>
<dbReference type="AlphaFoldDB" id="A0A4C1YTU7"/>
<dbReference type="GO" id="GO:0071897">
    <property type="term" value="P:DNA biosynthetic process"/>
    <property type="evidence" value="ECO:0007669"/>
    <property type="project" value="UniProtKB-ARBA"/>
</dbReference>
<dbReference type="InterPro" id="IPR000477">
    <property type="entry name" value="RT_dom"/>
</dbReference>
<organism evidence="3 4">
    <name type="scientific">Eumeta variegata</name>
    <name type="common">Bagworm moth</name>
    <name type="synonym">Eumeta japonica</name>
    <dbReference type="NCBI Taxonomy" id="151549"/>
    <lineage>
        <taxon>Eukaryota</taxon>
        <taxon>Metazoa</taxon>
        <taxon>Ecdysozoa</taxon>
        <taxon>Arthropoda</taxon>
        <taxon>Hexapoda</taxon>
        <taxon>Insecta</taxon>
        <taxon>Pterygota</taxon>
        <taxon>Neoptera</taxon>
        <taxon>Endopterygota</taxon>
        <taxon>Lepidoptera</taxon>
        <taxon>Glossata</taxon>
        <taxon>Ditrysia</taxon>
        <taxon>Tineoidea</taxon>
        <taxon>Psychidae</taxon>
        <taxon>Oiketicinae</taxon>
        <taxon>Eumeta</taxon>
    </lineage>
</organism>
<dbReference type="OrthoDB" id="410104at2759"/>
<accession>A0A4C1YTU7</accession>
<dbReference type="Gene3D" id="3.30.70.1820">
    <property type="entry name" value="L1 transposable element, RRM domain"/>
    <property type="match status" value="1"/>
</dbReference>